<feature type="compositionally biased region" description="Polar residues" evidence="9">
    <location>
        <begin position="50"/>
        <end position="61"/>
    </location>
</feature>
<feature type="region of interest" description="Disordered" evidence="9">
    <location>
        <begin position="1123"/>
        <end position="1180"/>
    </location>
</feature>
<dbReference type="InterPro" id="IPR036397">
    <property type="entry name" value="RNaseH_sf"/>
</dbReference>
<dbReference type="InterPro" id="IPR041588">
    <property type="entry name" value="Integrase_H2C2"/>
</dbReference>
<evidence type="ECO:0000259" key="10">
    <source>
        <dbReference type="PROSITE" id="PS50158"/>
    </source>
</evidence>
<protein>
    <recommendedName>
        <fullName evidence="1">RNA-directed DNA polymerase</fullName>
        <ecNumber evidence="1">2.7.7.49</ecNumber>
    </recommendedName>
</protein>
<dbReference type="EnsemblMetazoa" id="Aqu2.1.43886_001">
    <property type="protein sequence ID" value="Aqu2.1.43886_001"/>
    <property type="gene ID" value="Aqu2.1.43886"/>
</dbReference>
<keyword evidence="8" id="KW-0863">Zinc-finger</keyword>
<dbReference type="InterPro" id="IPR050951">
    <property type="entry name" value="Retrovirus_Pol_polyprotein"/>
</dbReference>
<dbReference type="GO" id="GO:0004190">
    <property type="term" value="F:aspartic-type endopeptidase activity"/>
    <property type="evidence" value="ECO:0007669"/>
    <property type="project" value="InterPro"/>
</dbReference>
<dbReference type="InParanoid" id="A0A1X7VU64"/>
<dbReference type="OMA" id="LLMKNHF"/>
<dbReference type="GO" id="GO:0006508">
    <property type="term" value="P:proteolysis"/>
    <property type="evidence" value="ECO:0007669"/>
    <property type="project" value="InterPro"/>
</dbReference>
<dbReference type="InterPro" id="IPR043128">
    <property type="entry name" value="Rev_trsase/Diguanyl_cyclase"/>
</dbReference>
<dbReference type="SUPFAM" id="SSF50630">
    <property type="entry name" value="Acid proteases"/>
    <property type="match status" value="1"/>
</dbReference>
<feature type="domain" description="Integrase catalytic" evidence="13">
    <location>
        <begin position="895"/>
        <end position="1044"/>
    </location>
</feature>
<dbReference type="Pfam" id="PF17917">
    <property type="entry name" value="RT_RNaseH"/>
    <property type="match status" value="1"/>
</dbReference>
<dbReference type="Gene3D" id="3.30.420.10">
    <property type="entry name" value="Ribonuclease H-like superfamily/Ribonuclease H"/>
    <property type="match status" value="1"/>
</dbReference>
<organism evidence="14">
    <name type="scientific">Amphimedon queenslandica</name>
    <name type="common">Sponge</name>
    <dbReference type="NCBI Taxonomy" id="400682"/>
    <lineage>
        <taxon>Eukaryota</taxon>
        <taxon>Metazoa</taxon>
        <taxon>Porifera</taxon>
        <taxon>Demospongiae</taxon>
        <taxon>Heteroscleromorpha</taxon>
        <taxon>Haplosclerida</taxon>
        <taxon>Niphatidae</taxon>
        <taxon>Amphimedon</taxon>
    </lineage>
</organism>
<dbReference type="GO" id="GO:0003676">
    <property type="term" value="F:nucleic acid binding"/>
    <property type="evidence" value="ECO:0007669"/>
    <property type="project" value="InterPro"/>
</dbReference>
<dbReference type="InterPro" id="IPR001995">
    <property type="entry name" value="Peptidase_A2_cat"/>
</dbReference>
<keyword evidence="15" id="KW-1185">Reference proteome</keyword>
<feature type="domain" description="Peptidase A2" evidence="11">
    <location>
        <begin position="186"/>
        <end position="265"/>
    </location>
</feature>
<dbReference type="Pfam" id="PF00665">
    <property type="entry name" value="rve"/>
    <property type="match status" value="1"/>
</dbReference>
<feature type="region of interest" description="Disordered" evidence="9">
    <location>
        <begin position="111"/>
        <end position="161"/>
    </location>
</feature>
<dbReference type="PANTHER" id="PTHR37984:SF13">
    <property type="entry name" value="RIBONUCLEASE H"/>
    <property type="match status" value="1"/>
</dbReference>
<proteinExistence type="predicted"/>
<dbReference type="Gene3D" id="3.10.10.10">
    <property type="entry name" value="HIV Type 1 Reverse Transcriptase, subunit A, domain 1"/>
    <property type="match status" value="1"/>
</dbReference>
<dbReference type="FunFam" id="3.30.420.10:FF:000063">
    <property type="entry name" value="Retrovirus-related Pol polyprotein from transposon 297-like Protein"/>
    <property type="match status" value="1"/>
</dbReference>
<evidence type="ECO:0000259" key="12">
    <source>
        <dbReference type="PROSITE" id="PS50878"/>
    </source>
</evidence>
<dbReference type="Gene3D" id="2.40.70.10">
    <property type="entry name" value="Acid Proteases"/>
    <property type="match status" value="1"/>
</dbReference>
<reference evidence="15" key="1">
    <citation type="journal article" date="2010" name="Nature">
        <title>The Amphimedon queenslandica genome and the evolution of animal complexity.</title>
        <authorList>
            <person name="Srivastava M."/>
            <person name="Simakov O."/>
            <person name="Chapman J."/>
            <person name="Fahey B."/>
            <person name="Gauthier M.E."/>
            <person name="Mitros T."/>
            <person name="Richards G.S."/>
            <person name="Conaco C."/>
            <person name="Dacre M."/>
            <person name="Hellsten U."/>
            <person name="Larroux C."/>
            <person name="Putnam N.H."/>
            <person name="Stanke M."/>
            <person name="Adamska M."/>
            <person name="Darling A."/>
            <person name="Degnan S.M."/>
            <person name="Oakley T.H."/>
            <person name="Plachetzki D.C."/>
            <person name="Zhai Y."/>
            <person name="Adamski M."/>
            <person name="Calcino A."/>
            <person name="Cummins S.F."/>
            <person name="Goodstein D.M."/>
            <person name="Harris C."/>
            <person name="Jackson D.J."/>
            <person name="Leys S.P."/>
            <person name="Shu S."/>
            <person name="Woodcroft B.J."/>
            <person name="Vervoort M."/>
            <person name="Kosik K.S."/>
            <person name="Manning G."/>
            <person name="Degnan B.M."/>
            <person name="Rokhsar D.S."/>
        </authorList>
    </citation>
    <scope>NUCLEOTIDE SEQUENCE [LARGE SCALE GENOMIC DNA]</scope>
</reference>
<dbReference type="SUPFAM" id="SSF53098">
    <property type="entry name" value="Ribonuclease H-like"/>
    <property type="match status" value="1"/>
</dbReference>
<evidence type="ECO:0000256" key="4">
    <source>
        <dbReference type="ARBA" id="ARBA00022722"/>
    </source>
</evidence>
<evidence type="ECO:0000256" key="5">
    <source>
        <dbReference type="ARBA" id="ARBA00022759"/>
    </source>
</evidence>
<dbReference type="GO" id="GO:0008270">
    <property type="term" value="F:zinc ion binding"/>
    <property type="evidence" value="ECO:0007669"/>
    <property type="project" value="UniProtKB-KW"/>
</dbReference>
<dbReference type="eggNOG" id="KOG0017">
    <property type="taxonomic scope" value="Eukaryota"/>
</dbReference>
<dbReference type="GO" id="GO:0015074">
    <property type="term" value="P:DNA integration"/>
    <property type="evidence" value="ECO:0007669"/>
    <property type="project" value="InterPro"/>
</dbReference>
<evidence type="ECO:0000256" key="6">
    <source>
        <dbReference type="ARBA" id="ARBA00022801"/>
    </source>
</evidence>
<dbReference type="InterPro" id="IPR041373">
    <property type="entry name" value="RT_RNaseH"/>
</dbReference>
<dbReference type="FunFam" id="3.30.70.270:FF:000026">
    <property type="entry name" value="Transposon Ty3-G Gag-Pol polyprotein"/>
    <property type="match status" value="1"/>
</dbReference>
<feature type="region of interest" description="Disordered" evidence="9">
    <location>
        <begin position="46"/>
        <end position="72"/>
    </location>
</feature>
<evidence type="ECO:0000313" key="15">
    <source>
        <dbReference type="Proteomes" id="UP000007879"/>
    </source>
</evidence>
<dbReference type="FunCoup" id="A0A1X7VU64">
    <property type="interactions" value="11"/>
</dbReference>
<keyword evidence="2" id="KW-0808">Transferase</keyword>
<feature type="domain" description="CCHC-type" evidence="10">
    <location>
        <begin position="97"/>
        <end position="112"/>
    </location>
</feature>
<feature type="compositionally biased region" description="Pro residues" evidence="9">
    <location>
        <begin position="1148"/>
        <end position="1163"/>
    </location>
</feature>
<dbReference type="PANTHER" id="PTHR37984">
    <property type="entry name" value="PROTEIN CBG26694"/>
    <property type="match status" value="1"/>
</dbReference>
<reference evidence="14" key="2">
    <citation type="submission" date="2017-05" db="UniProtKB">
        <authorList>
            <consortium name="EnsemblMetazoa"/>
        </authorList>
    </citation>
    <scope>IDENTIFICATION</scope>
</reference>
<dbReference type="FunFam" id="1.10.340.70:FF:000003">
    <property type="entry name" value="Protein CBG25708"/>
    <property type="match status" value="1"/>
</dbReference>
<dbReference type="PROSITE" id="PS50175">
    <property type="entry name" value="ASP_PROT_RETROV"/>
    <property type="match status" value="1"/>
</dbReference>
<dbReference type="Proteomes" id="UP000007879">
    <property type="component" value="Unassembled WGS sequence"/>
</dbReference>
<dbReference type="SUPFAM" id="SSF56672">
    <property type="entry name" value="DNA/RNA polymerases"/>
    <property type="match status" value="1"/>
</dbReference>
<dbReference type="PROSITE" id="PS50994">
    <property type="entry name" value="INTEGRASE"/>
    <property type="match status" value="1"/>
</dbReference>
<dbReference type="EC" id="2.7.7.49" evidence="1"/>
<evidence type="ECO:0000256" key="1">
    <source>
        <dbReference type="ARBA" id="ARBA00012493"/>
    </source>
</evidence>
<dbReference type="InterPro" id="IPR000477">
    <property type="entry name" value="RT_dom"/>
</dbReference>
<keyword evidence="5" id="KW-0255">Endonuclease</keyword>
<keyword evidence="4" id="KW-0540">Nuclease</keyword>
<sequence>MIRDRLVCGINSIRIQRRLLQEPDLDYDKAFQIAQAMELAAHDVSDLPGSKSQHQTPTPVHNLQHKKESSHRQSKVECYRCGGDHYATKCKFIEADCRLCGKKGHLARVCRSRKEKPQQQRNHPKAKTGYPPQPQQNNRQHPTHNLDHKSHPLLTGDSDQEDYPLFTLPSAGKPIVVSVSVNKVDLSMELDTGASLSIMSKDTYSSLSSTLPPISPSHVILTTYTGEKIKPVGAIDVDVRYQSQTATLPLVIVPGNGPTLLGRNWLEVIRLDWSLINHVNYNCSFSSLGEVLQKHAPVFCSELGKLRDFTAKIHVQSDAKPKFYRPRPVALSLRQKVFDEIDRLRGLGVITPVKYSEWAAPIVPIVKTDGSIRLCGDYKVTVNPVLLTDTYPLPRSEDLFAALAGGKIFSKLDLKHAYLQIPLDEASKKFTTINTPKGLFQYERLPFGVSSAPSLFQRTIENLLSHLQHVCVYIDDILVTGTDDADHLNNLHAVLQTLEEAGLTLKQSKCKFGVPSVEYLGHIIDSDGLHPSEAKVKAIREAPTPTNVTELKSFLGLLNYYHKFLPDVATVLSPLHLLLRKDTPWKWSQDQEKAFQKAKAMLHSSSVLTHYDEKKPLVVACDASPYGLGAVLSHRMSDGTDLPVAYASRTLSAAEKKYSQLEKEALAIIFAVRKFHDYIYGRKFVLHSDHKPLQFLLSESKQIPLLALSRIQRWAIALSAYNYVIQYKPGKLIPHADALSRLPLPNFPSSVPIPQDVVLMFEHISEAIVSADDIKMWTDKDPNLSRLRQIVLTGGEVPDDAPQLKPYSHCFVELSVANGCLLRGSRVIVPPQGQSAILLQLHEAHQGMSKMKSLARCYFWWPGLDKAIEDLVKKCKACQENSALPPQTPVHPWEVPKTPWTRLHIDHAGPFLGHYFLILVDAHSRWLEVCIVPSTSSEATIKVLRHIFSTHGLPHQLVSDNGPSFTSQEFKKFMSLNGICHSLTAPYHPRSNGLAERAVQTFKNAIKKMEGPLHERIARFLFSYRITPQSTTGQSPAELLMGRRLRSVLDTAHPDFTLPSQKEKTKSNARSFKLHDKLFARNYSGKPLWIPVVVCKVTGPLSYHVETMDGLVLKRHADQLRKRYTEDSEPDTLPEDSDWDDNFTPLIPNVPPPPTPPPLPPPIRRSTRSRMTTDHGPYVC</sequence>
<dbReference type="CDD" id="cd09274">
    <property type="entry name" value="RNase_HI_RT_Ty3"/>
    <property type="match status" value="1"/>
</dbReference>
<dbReference type="EnsemblMetazoa" id="XM_020007158.1">
    <property type="protein sequence ID" value="XP_019862717.1"/>
    <property type="gene ID" value="LOC109591399"/>
</dbReference>
<feature type="domain" description="Reverse transcriptase" evidence="12">
    <location>
        <begin position="346"/>
        <end position="524"/>
    </location>
</feature>
<dbReference type="FunFam" id="3.10.20.370:FF:000001">
    <property type="entry name" value="Retrovirus-related Pol polyprotein from transposon 17.6-like protein"/>
    <property type="match status" value="1"/>
</dbReference>
<keyword evidence="8" id="KW-0862">Zinc</keyword>
<dbReference type="InterPro" id="IPR043502">
    <property type="entry name" value="DNA/RNA_pol_sf"/>
</dbReference>
<dbReference type="SMART" id="SM00343">
    <property type="entry name" value="ZnF_C2HC"/>
    <property type="match status" value="2"/>
</dbReference>
<keyword evidence="3" id="KW-0548">Nucleotidyltransferase</keyword>
<dbReference type="Gene3D" id="4.10.60.10">
    <property type="entry name" value="Zinc finger, CCHC-type"/>
    <property type="match status" value="1"/>
</dbReference>
<dbReference type="Gene3D" id="3.30.70.270">
    <property type="match status" value="2"/>
</dbReference>
<dbReference type="CDD" id="cd01647">
    <property type="entry name" value="RT_LTR"/>
    <property type="match status" value="1"/>
</dbReference>
<evidence type="ECO:0000313" key="14">
    <source>
        <dbReference type="EnsemblMetazoa" id="Aqu2.1.43886_001"/>
    </source>
</evidence>
<dbReference type="InterPro" id="IPR021109">
    <property type="entry name" value="Peptidase_aspartic_dom_sf"/>
</dbReference>
<accession>A0A1X7VU64</accession>
<dbReference type="InterPro" id="IPR001878">
    <property type="entry name" value="Znf_CCHC"/>
</dbReference>
<keyword evidence="7" id="KW-0695">RNA-directed DNA polymerase</keyword>
<dbReference type="PROSITE" id="PS50878">
    <property type="entry name" value="RT_POL"/>
    <property type="match status" value="1"/>
</dbReference>
<evidence type="ECO:0000259" key="13">
    <source>
        <dbReference type="PROSITE" id="PS50994"/>
    </source>
</evidence>
<keyword evidence="8" id="KW-0479">Metal-binding</keyword>
<dbReference type="PROSITE" id="PS50158">
    <property type="entry name" value="ZF_CCHC"/>
    <property type="match status" value="1"/>
</dbReference>
<dbReference type="KEGG" id="aqu:109591399"/>
<evidence type="ECO:0000259" key="11">
    <source>
        <dbReference type="PROSITE" id="PS50175"/>
    </source>
</evidence>
<evidence type="ECO:0000256" key="9">
    <source>
        <dbReference type="SAM" id="MobiDB-lite"/>
    </source>
</evidence>
<dbReference type="OrthoDB" id="775972at2759"/>
<dbReference type="Pfam" id="PF00078">
    <property type="entry name" value="RVT_1"/>
    <property type="match status" value="1"/>
</dbReference>
<dbReference type="AlphaFoldDB" id="A0A1X7VU64"/>
<keyword evidence="6" id="KW-0378">Hydrolase</keyword>
<dbReference type="InterPro" id="IPR001584">
    <property type="entry name" value="Integrase_cat-core"/>
</dbReference>
<evidence type="ECO:0000256" key="3">
    <source>
        <dbReference type="ARBA" id="ARBA00022695"/>
    </source>
</evidence>
<name>A0A1X7VU64_AMPQE</name>
<evidence type="ECO:0000256" key="2">
    <source>
        <dbReference type="ARBA" id="ARBA00022679"/>
    </source>
</evidence>
<evidence type="ECO:0000256" key="8">
    <source>
        <dbReference type="PROSITE-ProRule" id="PRU00047"/>
    </source>
</evidence>
<evidence type="ECO:0000256" key="7">
    <source>
        <dbReference type="ARBA" id="ARBA00022918"/>
    </source>
</evidence>
<dbReference type="Gene3D" id="3.10.20.370">
    <property type="match status" value="1"/>
</dbReference>
<gene>
    <name evidence="14" type="primary">109591399</name>
</gene>
<dbReference type="Pfam" id="PF17921">
    <property type="entry name" value="Integrase_H2C2"/>
    <property type="match status" value="1"/>
</dbReference>
<dbReference type="Gene3D" id="1.10.340.70">
    <property type="match status" value="1"/>
</dbReference>
<dbReference type="InterPro" id="IPR012337">
    <property type="entry name" value="RNaseH-like_sf"/>
</dbReference>
<feature type="compositionally biased region" description="Acidic residues" evidence="9">
    <location>
        <begin position="1127"/>
        <end position="1141"/>
    </location>
</feature>